<accession>A0A484KP56</accession>
<organism evidence="2 3">
    <name type="scientific">Cuscuta campestris</name>
    <dbReference type="NCBI Taxonomy" id="132261"/>
    <lineage>
        <taxon>Eukaryota</taxon>
        <taxon>Viridiplantae</taxon>
        <taxon>Streptophyta</taxon>
        <taxon>Embryophyta</taxon>
        <taxon>Tracheophyta</taxon>
        <taxon>Spermatophyta</taxon>
        <taxon>Magnoliopsida</taxon>
        <taxon>eudicotyledons</taxon>
        <taxon>Gunneridae</taxon>
        <taxon>Pentapetalae</taxon>
        <taxon>asterids</taxon>
        <taxon>lamiids</taxon>
        <taxon>Solanales</taxon>
        <taxon>Convolvulaceae</taxon>
        <taxon>Cuscuteae</taxon>
        <taxon>Cuscuta</taxon>
        <taxon>Cuscuta subgen. Grammica</taxon>
        <taxon>Cuscuta sect. Cleistogrammica</taxon>
    </lineage>
</organism>
<dbReference type="EMBL" id="OOIL02000450">
    <property type="protein sequence ID" value="VFQ64939.1"/>
    <property type="molecule type" value="Genomic_DNA"/>
</dbReference>
<reference evidence="2 3" key="1">
    <citation type="submission" date="2018-04" db="EMBL/GenBank/DDBJ databases">
        <authorList>
            <person name="Vogel A."/>
        </authorList>
    </citation>
    <scope>NUCLEOTIDE SEQUENCE [LARGE SCALE GENOMIC DNA]</scope>
</reference>
<evidence type="ECO:0008006" key="4">
    <source>
        <dbReference type="Google" id="ProtNLM"/>
    </source>
</evidence>
<dbReference type="AlphaFoldDB" id="A0A484KP56"/>
<protein>
    <recommendedName>
        <fullName evidence="4">Secreted protein</fullName>
    </recommendedName>
</protein>
<proteinExistence type="predicted"/>
<sequence length="80" mass="8400">MLIRALSLLVFQMVMDVVEVPFPGEVEEGAVVAGSSPVVVEGLAVGLAALDLDTAAVRRTLLLEATSARQMQSIVKPPLI</sequence>
<keyword evidence="3" id="KW-1185">Reference proteome</keyword>
<feature type="signal peptide" evidence="1">
    <location>
        <begin position="1"/>
        <end position="19"/>
    </location>
</feature>
<gene>
    <name evidence="2" type="ORF">CCAM_LOCUS6715</name>
</gene>
<name>A0A484KP56_9ASTE</name>
<keyword evidence="1" id="KW-0732">Signal</keyword>
<feature type="chain" id="PRO_5019851071" description="Secreted protein" evidence="1">
    <location>
        <begin position="20"/>
        <end position="80"/>
    </location>
</feature>
<evidence type="ECO:0000256" key="1">
    <source>
        <dbReference type="SAM" id="SignalP"/>
    </source>
</evidence>
<evidence type="ECO:0000313" key="3">
    <source>
        <dbReference type="Proteomes" id="UP000595140"/>
    </source>
</evidence>
<evidence type="ECO:0000313" key="2">
    <source>
        <dbReference type="EMBL" id="VFQ64939.1"/>
    </source>
</evidence>
<dbReference type="Proteomes" id="UP000595140">
    <property type="component" value="Unassembled WGS sequence"/>
</dbReference>